<evidence type="ECO:0000256" key="2">
    <source>
        <dbReference type="ARBA" id="ARBA00022737"/>
    </source>
</evidence>
<dbReference type="Pfam" id="PF13855">
    <property type="entry name" value="LRR_8"/>
    <property type="match status" value="4"/>
</dbReference>
<dbReference type="PROSITE" id="PS51450">
    <property type="entry name" value="LRR"/>
    <property type="match status" value="2"/>
</dbReference>
<name>A0A6J0UF56_9SAUR</name>
<evidence type="ECO:0000256" key="3">
    <source>
        <dbReference type="SAM" id="SignalP"/>
    </source>
</evidence>
<dbReference type="OrthoDB" id="2020019at2759"/>
<dbReference type="Proteomes" id="UP001652642">
    <property type="component" value="Chromosome 1"/>
</dbReference>
<organism evidence="4 5">
    <name type="scientific">Pogona vitticeps</name>
    <name type="common">central bearded dragon</name>
    <dbReference type="NCBI Taxonomy" id="103695"/>
    <lineage>
        <taxon>Eukaryota</taxon>
        <taxon>Metazoa</taxon>
        <taxon>Chordata</taxon>
        <taxon>Craniata</taxon>
        <taxon>Vertebrata</taxon>
        <taxon>Euteleostomi</taxon>
        <taxon>Lepidosauria</taxon>
        <taxon>Squamata</taxon>
        <taxon>Bifurcata</taxon>
        <taxon>Unidentata</taxon>
        <taxon>Episquamata</taxon>
        <taxon>Toxicofera</taxon>
        <taxon>Iguania</taxon>
        <taxon>Acrodonta</taxon>
        <taxon>Agamidae</taxon>
        <taxon>Amphibolurinae</taxon>
        <taxon>Pogona</taxon>
    </lineage>
</organism>
<keyword evidence="2" id="KW-0677">Repeat</keyword>
<dbReference type="SMART" id="SM00369">
    <property type="entry name" value="LRR_TYP"/>
    <property type="match status" value="11"/>
</dbReference>
<reference evidence="4" key="1">
    <citation type="submission" date="2025-05" db="UniProtKB">
        <authorList>
            <consortium name="RefSeq"/>
        </authorList>
    </citation>
    <scope>NUCLEOTIDE SEQUENCE [LARGE SCALE GENOMIC DNA]</scope>
</reference>
<reference evidence="5" key="2">
    <citation type="submission" date="2025-08" db="UniProtKB">
        <authorList>
            <consortium name="RefSeq"/>
        </authorList>
    </citation>
    <scope>IDENTIFICATION</scope>
</reference>
<keyword evidence="3" id="KW-0732">Signal</keyword>
<dbReference type="PANTHER" id="PTHR45712">
    <property type="entry name" value="AGAP008170-PA"/>
    <property type="match status" value="1"/>
</dbReference>
<dbReference type="InterPro" id="IPR032675">
    <property type="entry name" value="LRR_dom_sf"/>
</dbReference>
<dbReference type="PANTHER" id="PTHR45712:SF1">
    <property type="entry name" value="NEPHROCAN"/>
    <property type="match status" value="1"/>
</dbReference>
<protein>
    <submittedName>
        <fullName evidence="5">Nephrocan-like</fullName>
    </submittedName>
</protein>
<keyword evidence="1" id="KW-0433">Leucine-rich repeat</keyword>
<proteinExistence type="predicted"/>
<dbReference type="RefSeq" id="XP_020657820.2">
    <property type="nucleotide sequence ID" value="XM_020802161.2"/>
</dbReference>
<dbReference type="SMART" id="SM00365">
    <property type="entry name" value="LRR_SD22"/>
    <property type="match status" value="6"/>
</dbReference>
<evidence type="ECO:0000313" key="4">
    <source>
        <dbReference type="Proteomes" id="UP001652642"/>
    </source>
</evidence>
<gene>
    <name evidence="5" type="primary">LOC110083603</name>
</gene>
<evidence type="ECO:0000313" key="5">
    <source>
        <dbReference type="RefSeq" id="XP_020657820.2"/>
    </source>
</evidence>
<dbReference type="Gene3D" id="3.80.10.10">
    <property type="entry name" value="Ribonuclease Inhibitor"/>
    <property type="match status" value="4"/>
</dbReference>
<dbReference type="InterPro" id="IPR001611">
    <property type="entry name" value="Leu-rich_rpt"/>
</dbReference>
<feature type="signal peptide" evidence="3">
    <location>
        <begin position="1"/>
        <end position="16"/>
    </location>
</feature>
<keyword evidence="4" id="KW-1185">Reference proteome</keyword>
<dbReference type="SUPFAM" id="SSF52058">
    <property type="entry name" value="L domain-like"/>
    <property type="match status" value="1"/>
</dbReference>
<dbReference type="GO" id="GO:0005615">
    <property type="term" value="C:extracellular space"/>
    <property type="evidence" value="ECO:0007669"/>
    <property type="project" value="TreeGrafter"/>
</dbReference>
<sequence length="512" mass="57797">MQVFYIVFILFPLYSSRTPACPRRCSCDLPRRVQCYRVGEMPKEIASTTRRIYISHSKIKMLQVTDVLGMSYLEEFVLTCSGTESVENNTFKALGALRILELWKNKLRHVPSSLPPSLEVLKLGDNLISILHESDFEGLKNLRVLDIQSNLILTLSFITLSSLSSLQSLTLDGNDMESVFGSSHLPSLKHLSMENNKLPSFPASFFTSLHNLLFLNLNGNFLTDTPPDLPKSLLSLKLERNQLKMLRAGDVKQLANLSELCLSENQISSVDGVQYLSSLTRLELAGNKLQAIPLRLPATLQKIDCSNNLIRQITAQEFRNLQELKHLFLDNNTVATFEDGALQKCTLLSNLALEQNLLSSIPLSLPHTLARLDLKGNSIQRIQEQELSNLRHLQVLNLRNNKISSLDYSLLKYLPRLRYLYLDGNPWNCTCDLLRTRRALMAKGTEVKGGQCTSPTESQGEAWMSSQRILRVCAHHNLYAADVGEENGKKSNVDETFSVRGNTDDYYDYEID</sequence>
<dbReference type="AlphaFoldDB" id="A0A6J0UF56"/>
<feature type="chain" id="PRO_5046337593" evidence="3">
    <location>
        <begin position="17"/>
        <end position="512"/>
    </location>
</feature>
<accession>A0A6J0UF56</accession>
<dbReference type="GeneID" id="110083603"/>
<dbReference type="KEGG" id="pvt:110083603"/>
<dbReference type="InParanoid" id="A0A6J0UF56"/>
<evidence type="ECO:0000256" key="1">
    <source>
        <dbReference type="ARBA" id="ARBA00022614"/>
    </source>
</evidence>
<dbReference type="InterPro" id="IPR050333">
    <property type="entry name" value="SLRP"/>
</dbReference>
<dbReference type="InterPro" id="IPR003591">
    <property type="entry name" value="Leu-rich_rpt_typical-subtyp"/>
</dbReference>